<dbReference type="Proteomes" id="UP001295444">
    <property type="component" value="Chromosome 04"/>
</dbReference>
<keyword evidence="3" id="KW-1185">Reference proteome</keyword>
<protein>
    <submittedName>
        <fullName evidence="2">Uncharacterized protein</fullName>
    </submittedName>
</protein>
<sequence>MEHLFREVNAADWVSENSHGRSPLPLKQTTGSQVEVLISYLHTMGNHIGKREQSGDNFSKNPEDSVVEEQKTVSQEVEPAAVQESDDNEVFVSVPARLLFSSCMFVCLYHCASSTPDQLLDSPRRLWLDLSVHKTTLPTTLVDNFIHDYLPPLPSHLPHLEQQSKH</sequence>
<name>A0AAD1S077_PELCU</name>
<gene>
    <name evidence="2" type="ORF">PECUL_23A029660</name>
</gene>
<dbReference type="EMBL" id="OW240915">
    <property type="protein sequence ID" value="CAH2284594.1"/>
    <property type="molecule type" value="Genomic_DNA"/>
</dbReference>
<accession>A0AAD1S077</accession>
<feature type="region of interest" description="Disordered" evidence="1">
    <location>
        <begin position="50"/>
        <end position="82"/>
    </location>
</feature>
<evidence type="ECO:0000256" key="1">
    <source>
        <dbReference type="SAM" id="MobiDB-lite"/>
    </source>
</evidence>
<proteinExistence type="predicted"/>
<reference evidence="2" key="1">
    <citation type="submission" date="2022-03" db="EMBL/GenBank/DDBJ databases">
        <authorList>
            <person name="Alioto T."/>
            <person name="Alioto T."/>
            <person name="Gomez Garrido J."/>
        </authorList>
    </citation>
    <scope>NUCLEOTIDE SEQUENCE</scope>
</reference>
<organism evidence="2 3">
    <name type="scientific">Pelobates cultripes</name>
    <name type="common">Western spadefoot toad</name>
    <dbReference type="NCBI Taxonomy" id="61616"/>
    <lineage>
        <taxon>Eukaryota</taxon>
        <taxon>Metazoa</taxon>
        <taxon>Chordata</taxon>
        <taxon>Craniata</taxon>
        <taxon>Vertebrata</taxon>
        <taxon>Euteleostomi</taxon>
        <taxon>Amphibia</taxon>
        <taxon>Batrachia</taxon>
        <taxon>Anura</taxon>
        <taxon>Pelobatoidea</taxon>
        <taxon>Pelobatidae</taxon>
        <taxon>Pelobates</taxon>
    </lineage>
</organism>
<dbReference type="AlphaFoldDB" id="A0AAD1S077"/>
<evidence type="ECO:0000313" key="2">
    <source>
        <dbReference type="EMBL" id="CAH2284594.1"/>
    </source>
</evidence>
<evidence type="ECO:0000313" key="3">
    <source>
        <dbReference type="Proteomes" id="UP001295444"/>
    </source>
</evidence>